<organism evidence="2 3">
    <name type="scientific">Photobacterium piscicola</name>
    <dbReference type="NCBI Taxonomy" id="1378299"/>
    <lineage>
        <taxon>Bacteria</taxon>
        <taxon>Pseudomonadati</taxon>
        <taxon>Pseudomonadota</taxon>
        <taxon>Gammaproteobacteria</taxon>
        <taxon>Vibrionales</taxon>
        <taxon>Vibrionaceae</taxon>
        <taxon>Photobacterium</taxon>
    </lineage>
</organism>
<feature type="transmembrane region" description="Helical" evidence="1">
    <location>
        <begin position="122"/>
        <end position="146"/>
    </location>
</feature>
<keyword evidence="1" id="KW-1133">Transmembrane helix</keyword>
<sequence>MNYDLIFKLIAAAVSFISFFIAVYNIKFNNRKKLIDEFTVAKAFLEDLDSLKNKFVIEKGYQAVAGSDRFDIDVIKHLLLFPNPSRALKDYRLAYRLFKKHRENGRLKFKWRFRSLWIRKGLAVFYFLKYWLSGMAIFYVVVSPLYTPEFIINIFNLLGVKQQSHFTLIIFIGVISLYFALSSLYKLSVLFSAFDLFDQENQWLNFK</sequence>
<name>A0A1T5I5X1_9GAMM</name>
<evidence type="ECO:0000313" key="3">
    <source>
        <dbReference type="Proteomes" id="UP000189966"/>
    </source>
</evidence>
<dbReference type="EMBL" id="FUZI01000018">
    <property type="protein sequence ID" value="SKC34441.1"/>
    <property type="molecule type" value="Genomic_DNA"/>
</dbReference>
<accession>A0A1T5I5X1</accession>
<keyword evidence="1" id="KW-0812">Transmembrane</keyword>
<gene>
    <name evidence="2" type="ORF">CZ809_04061</name>
</gene>
<protein>
    <submittedName>
        <fullName evidence="2">Uncharacterized protein</fullName>
    </submittedName>
</protein>
<evidence type="ECO:0000256" key="1">
    <source>
        <dbReference type="SAM" id="Phobius"/>
    </source>
</evidence>
<feature type="transmembrane region" description="Helical" evidence="1">
    <location>
        <begin position="6"/>
        <end position="26"/>
    </location>
</feature>
<dbReference type="AlphaFoldDB" id="A0A1T5I5X1"/>
<dbReference type="Proteomes" id="UP000189966">
    <property type="component" value="Unassembled WGS sequence"/>
</dbReference>
<dbReference type="RefSeq" id="WP_080159311.1">
    <property type="nucleotide sequence ID" value="NZ_FUZI01000018.1"/>
</dbReference>
<keyword evidence="1" id="KW-0472">Membrane</keyword>
<evidence type="ECO:0000313" key="2">
    <source>
        <dbReference type="EMBL" id="SKC34441.1"/>
    </source>
</evidence>
<reference evidence="2 3" key="1">
    <citation type="submission" date="2017-02" db="EMBL/GenBank/DDBJ databases">
        <authorList>
            <person name="Peterson S.W."/>
        </authorList>
    </citation>
    <scope>NUCLEOTIDE SEQUENCE [LARGE SCALE GENOMIC DNA]</scope>
    <source>
        <strain evidence="3">type strain: NCCB 100098</strain>
    </source>
</reference>
<feature type="transmembrane region" description="Helical" evidence="1">
    <location>
        <begin position="166"/>
        <end position="185"/>
    </location>
</feature>
<proteinExistence type="predicted"/>
<dbReference type="OrthoDB" id="5830077at2"/>